<feature type="domain" description="CMP/dCMP-type deaminase" evidence="1">
    <location>
        <begin position="3"/>
        <end position="120"/>
    </location>
</feature>
<dbReference type="RefSeq" id="WP_156898748.1">
    <property type="nucleotide sequence ID" value="NZ_LT670849.1"/>
</dbReference>
<accession>A0A1M7UL18</accession>
<dbReference type="CDD" id="cd01285">
    <property type="entry name" value="nucleoside_deaminase"/>
    <property type="match status" value="1"/>
</dbReference>
<reference evidence="3" key="1">
    <citation type="submission" date="2016-11" db="EMBL/GenBank/DDBJ databases">
        <authorList>
            <person name="Varghese N."/>
            <person name="Submissions S."/>
        </authorList>
    </citation>
    <scope>NUCLEOTIDE SEQUENCE [LARGE SCALE GENOMIC DNA]</scope>
    <source>
        <strain evidence="3">GAS401</strain>
    </source>
</reference>
<dbReference type="Proteomes" id="UP000184096">
    <property type="component" value="Chromosome I"/>
</dbReference>
<protein>
    <submittedName>
        <fullName evidence="2">tRNA(Adenine34) deaminase</fullName>
    </submittedName>
</protein>
<dbReference type="SUPFAM" id="SSF53927">
    <property type="entry name" value="Cytidine deaminase-like"/>
    <property type="match status" value="1"/>
</dbReference>
<dbReference type="GO" id="GO:0052717">
    <property type="term" value="F:tRNA-specific adenosine-34 deaminase activity"/>
    <property type="evidence" value="ECO:0007669"/>
    <property type="project" value="UniProtKB-EC"/>
</dbReference>
<sequence>MELDHVRFMAIAIEEAKAGAAQGEQPFGAVVVDGKGELVVRSRSLKVSACDATAHSETLAVKYATQKLGRRMLPDCTFYATCEPCPMCLGAILNGGFNTLVLGARNRDIKQLAKIAFNFGDYTVERFAEMSGWDLKVIEGIRTAECIDLYATAKVELTR</sequence>
<dbReference type="InterPro" id="IPR058535">
    <property type="entry name" value="MafB19-deam"/>
</dbReference>
<keyword evidence="3" id="KW-1185">Reference proteome</keyword>
<evidence type="ECO:0000313" key="2">
    <source>
        <dbReference type="EMBL" id="SHN83648.1"/>
    </source>
</evidence>
<dbReference type="InterPro" id="IPR016193">
    <property type="entry name" value="Cytidine_deaminase-like"/>
</dbReference>
<evidence type="ECO:0000259" key="1">
    <source>
        <dbReference type="PROSITE" id="PS51747"/>
    </source>
</evidence>
<dbReference type="PANTHER" id="PTHR11079:SF161">
    <property type="entry name" value="CMP_DCMP-TYPE DEAMINASE DOMAIN-CONTAINING PROTEIN"/>
    <property type="match status" value="1"/>
</dbReference>
<dbReference type="GO" id="GO:0006152">
    <property type="term" value="P:purine nucleoside catabolic process"/>
    <property type="evidence" value="ECO:0007669"/>
    <property type="project" value="TreeGrafter"/>
</dbReference>
<evidence type="ECO:0000313" key="3">
    <source>
        <dbReference type="Proteomes" id="UP000184096"/>
    </source>
</evidence>
<dbReference type="OrthoDB" id="9802676at2"/>
<organism evidence="2 3">
    <name type="scientific">Bradyrhizobium erythrophlei</name>
    <dbReference type="NCBI Taxonomy" id="1437360"/>
    <lineage>
        <taxon>Bacteria</taxon>
        <taxon>Pseudomonadati</taxon>
        <taxon>Pseudomonadota</taxon>
        <taxon>Alphaproteobacteria</taxon>
        <taxon>Hyphomicrobiales</taxon>
        <taxon>Nitrobacteraceae</taxon>
        <taxon>Bradyrhizobium</taxon>
    </lineage>
</organism>
<dbReference type="GO" id="GO:0046872">
    <property type="term" value="F:metal ion binding"/>
    <property type="evidence" value="ECO:0007669"/>
    <property type="project" value="UniProtKB-KW"/>
</dbReference>
<dbReference type="GO" id="GO:0047974">
    <property type="term" value="F:guanosine deaminase activity"/>
    <property type="evidence" value="ECO:0007669"/>
    <property type="project" value="TreeGrafter"/>
</dbReference>
<name>A0A1M7UL18_9BRAD</name>
<dbReference type="AlphaFoldDB" id="A0A1M7UL18"/>
<dbReference type="Pfam" id="PF14437">
    <property type="entry name" value="MafB19-deam"/>
    <property type="match status" value="1"/>
</dbReference>
<dbReference type="GO" id="GO:0002100">
    <property type="term" value="P:tRNA wobble adenosine to inosine editing"/>
    <property type="evidence" value="ECO:0007669"/>
    <property type="project" value="InterPro"/>
</dbReference>
<gene>
    <name evidence="2" type="ORF">SAMN05444170_5579</name>
</gene>
<proteinExistence type="predicted"/>
<dbReference type="InterPro" id="IPR002125">
    <property type="entry name" value="CMP_dCMP_dom"/>
</dbReference>
<dbReference type="PANTHER" id="PTHR11079">
    <property type="entry name" value="CYTOSINE DEAMINASE FAMILY MEMBER"/>
    <property type="match status" value="1"/>
</dbReference>
<dbReference type="Gene3D" id="3.40.140.10">
    <property type="entry name" value="Cytidine Deaminase, domain 2"/>
    <property type="match status" value="1"/>
</dbReference>
<dbReference type="EMBL" id="LT670849">
    <property type="protein sequence ID" value="SHN83648.1"/>
    <property type="molecule type" value="Genomic_DNA"/>
</dbReference>
<dbReference type="PROSITE" id="PS51747">
    <property type="entry name" value="CYT_DCMP_DEAMINASES_2"/>
    <property type="match status" value="1"/>
</dbReference>